<dbReference type="InterPro" id="IPR012902">
    <property type="entry name" value="N_methyl_site"/>
</dbReference>
<dbReference type="GO" id="GO:0016020">
    <property type="term" value="C:membrane"/>
    <property type="evidence" value="ECO:0007669"/>
    <property type="project" value="UniProtKB-SubCell"/>
</dbReference>
<comment type="subcellular location">
    <subcellularLocation>
        <location evidence="2">Fimbrium</location>
    </subcellularLocation>
    <subcellularLocation>
        <location evidence="1">Membrane</location>
        <topology evidence="1">Single-pass membrane protein</topology>
    </subcellularLocation>
</comment>
<keyword evidence="4" id="KW-0488">Methylation</keyword>
<evidence type="ECO:0000256" key="3">
    <source>
        <dbReference type="ARBA" id="ARBA00005233"/>
    </source>
</evidence>
<keyword evidence="8 9" id="KW-0281">Fimbrium</keyword>
<evidence type="ECO:0000256" key="1">
    <source>
        <dbReference type="ARBA" id="ARBA00004167"/>
    </source>
</evidence>
<protein>
    <submittedName>
        <fullName evidence="11">Fimbrial surface protein A</fullName>
    </submittedName>
</protein>
<dbReference type="Pfam" id="PF07963">
    <property type="entry name" value="N_methyl"/>
    <property type="match status" value="1"/>
</dbReference>
<evidence type="ECO:0000256" key="6">
    <source>
        <dbReference type="ARBA" id="ARBA00022989"/>
    </source>
</evidence>
<comment type="similarity">
    <text evidence="3 9">Belongs to the N-Me-Phe pilin family.</text>
</comment>
<evidence type="ECO:0000256" key="2">
    <source>
        <dbReference type="ARBA" id="ARBA00004561"/>
    </source>
</evidence>
<keyword evidence="7 10" id="KW-0472">Membrane</keyword>
<dbReference type="PROSITE" id="PS00409">
    <property type="entry name" value="PROKAR_NTER_METHYL"/>
    <property type="match status" value="1"/>
</dbReference>
<dbReference type="GO" id="GO:0007155">
    <property type="term" value="P:cell adhesion"/>
    <property type="evidence" value="ECO:0007669"/>
    <property type="project" value="InterPro"/>
</dbReference>
<dbReference type="SUPFAM" id="SSF54523">
    <property type="entry name" value="Pili subunits"/>
    <property type="match status" value="1"/>
</dbReference>
<dbReference type="Gene3D" id="3.30.700.10">
    <property type="entry name" value="Glycoprotein, Type 4 Pilin"/>
    <property type="match status" value="1"/>
</dbReference>
<evidence type="ECO:0000256" key="10">
    <source>
        <dbReference type="SAM" id="Phobius"/>
    </source>
</evidence>
<dbReference type="InterPro" id="IPR001082">
    <property type="entry name" value="Pilin"/>
</dbReference>
<keyword evidence="6 10" id="KW-1133">Transmembrane helix</keyword>
<dbReference type="GO" id="GO:0009289">
    <property type="term" value="C:pilus"/>
    <property type="evidence" value="ECO:0007669"/>
    <property type="project" value="UniProtKB-SubCell"/>
</dbReference>
<evidence type="ECO:0000256" key="7">
    <source>
        <dbReference type="ARBA" id="ARBA00023136"/>
    </source>
</evidence>
<evidence type="ECO:0000256" key="4">
    <source>
        <dbReference type="ARBA" id="ARBA00022481"/>
    </source>
</evidence>
<proteinExistence type="inferred from homology"/>
<evidence type="ECO:0000256" key="9">
    <source>
        <dbReference type="RuleBase" id="RU000389"/>
    </source>
</evidence>
<dbReference type="EMBL" id="KY026093">
    <property type="protein sequence ID" value="ARB66308.1"/>
    <property type="molecule type" value="Genomic_DNA"/>
</dbReference>
<keyword evidence="5 10" id="KW-0812">Transmembrane</keyword>
<dbReference type="InterPro" id="IPR045584">
    <property type="entry name" value="Pilin-like"/>
</dbReference>
<evidence type="ECO:0000256" key="5">
    <source>
        <dbReference type="ARBA" id="ARBA00022692"/>
    </source>
</evidence>
<accession>A0A1V0G3N4</accession>
<dbReference type="AlphaFoldDB" id="A0A1V0G3N4"/>
<name>A0A1V0G3N4_DICNO</name>
<sequence>MMKSLQKGFTLIELMIVVAIIGILAAFAIPAYNDYIARSQAAEGVSLADGLKVRIAENLQDGECKGPDADPQSGVVGNQDKGKYALAKIAGDYDESKTDAGNPNGCKVEITYGQGTAEGKISKLITGKKLVLEQLVNGSFIAGAGTDLADKFIPNAVKAKKSYQL</sequence>
<dbReference type="Pfam" id="PF00114">
    <property type="entry name" value="Pilin"/>
    <property type="match status" value="1"/>
</dbReference>
<reference evidence="11" key="1">
    <citation type="submission" date="2016-10" db="EMBL/GenBank/DDBJ databases">
        <authorList>
            <person name="de Groot N.N."/>
        </authorList>
    </citation>
    <scope>NUCLEOTIDE SEQUENCE</scope>
    <source>
        <strain evidence="11">APtptB</strain>
    </source>
</reference>
<dbReference type="PANTHER" id="PTHR30093:SF34">
    <property type="entry name" value="PREPILIN PEPTIDASE-DEPENDENT PROTEIN D"/>
    <property type="match status" value="1"/>
</dbReference>
<gene>
    <name evidence="11" type="primary">fimA</name>
</gene>
<organism evidence="11">
    <name type="scientific">Dichelobacter nodosus</name>
    <name type="common">Bacteroides nodosus</name>
    <dbReference type="NCBI Taxonomy" id="870"/>
    <lineage>
        <taxon>Bacteria</taxon>
        <taxon>Pseudomonadati</taxon>
        <taxon>Pseudomonadota</taxon>
        <taxon>Gammaproteobacteria</taxon>
        <taxon>Cardiobacteriales</taxon>
        <taxon>Cardiobacteriaceae</taxon>
        <taxon>Dichelobacter</taxon>
    </lineage>
</organism>
<feature type="transmembrane region" description="Helical" evidence="10">
    <location>
        <begin position="12"/>
        <end position="32"/>
    </location>
</feature>
<evidence type="ECO:0000256" key="8">
    <source>
        <dbReference type="ARBA" id="ARBA00023263"/>
    </source>
</evidence>
<dbReference type="NCBIfam" id="TIGR02532">
    <property type="entry name" value="IV_pilin_GFxxxE"/>
    <property type="match status" value="1"/>
</dbReference>
<evidence type="ECO:0000313" key="11">
    <source>
        <dbReference type="EMBL" id="ARB66308.1"/>
    </source>
</evidence>
<dbReference type="PANTHER" id="PTHR30093">
    <property type="entry name" value="GENERAL SECRETION PATHWAY PROTEIN G"/>
    <property type="match status" value="1"/>
</dbReference>